<dbReference type="OrthoDB" id="5828898at2759"/>
<protein>
    <submittedName>
        <fullName evidence="3">Neprilysin-1</fullName>
    </submittedName>
</protein>
<comment type="similarity">
    <text evidence="1">Belongs to the peptidase M13 family.</text>
</comment>
<dbReference type="EMBL" id="JPKZ01002830">
    <property type="protein sequence ID" value="KHN74732.1"/>
    <property type="molecule type" value="Genomic_DNA"/>
</dbReference>
<keyword evidence="4" id="KW-1185">Reference proteome</keyword>
<dbReference type="Gene3D" id="3.40.390.10">
    <property type="entry name" value="Collagenase (Catalytic Domain)"/>
    <property type="match status" value="1"/>
</dbReference>
<dbReference type="SUPFAM" id="SSF55486">
    <property type="entry name" value="Metalloproteases ('zincins'), catalytic domain"/>
    <property type="match status" value="1"/>
</dbReference>
<accession>A0A0B2V063</accession>
<reference evidence="3 4" key="1">
    <citation type="submission" date="2014-11" db="EMBL/GenBank/DDBJ databases">
        <title>Genetic blueprint of the zoonotic pathogen Toxocara canis.</title>
        <authorList>
            <person name="Zhu X.-Q."/>
            <person name="Korhonen P.K."/>
            <person name="Cai H."/>
            <person name="Young N.D."/>
            <person name="Nejsum P."/>
            <person name="von Samson-Himmelstjerna G."/>
            <person name="Boag P.R."/>
            <person name="Tan P."/>
            <person name="Li Q."/>
            <person name="Min J."/>
            <person name="Yang Y."/>
            <person name="Wang X."/>
            <person name="Fang X."/>
            <person name="Hall R.S."/>
            <person name="Hofmann A."/>
            <person name="Sternberg P.W."/>
            <person name="Jex A.R."/>
            <person name="Gasser R.B."/>
        </authorList>
    </citation>
    <scope>NUCLEOTIDE SEQUENCE [LARGE SCALE GENOMIC DNA]</scope>
    <source>
        <strain evidence="3">PN_DK_2014</strain>
    </source>
</reference>
<feature type="domain" description="Peptidase M13 C-terminal" evidence="2">
    <location>
        <begin position="391"/>
        <end position="572"/>
    </location>
</feature>
<gene>
    <name evidence="3" type="primary">nep-1</name>
    <name evidence="3" type="ORF">Tcan_14690</name>
</gene>
<comment type="caution">
    <text evidence="3">The sequence shown here is derived from an EMBL/GenBank/DDBJ whole genome shotgun (WGS) entry which is preliminary data.</text>
</comment>
<dbReference type="STRING" id="6265.A0A0B2V063"/>
<dbReference type="PANTHER" id="PTHR11733">
    <property type="entry name" value="ZINC METALLOPROTEASE FAMILY M13 NEPRILYSIN-RELATED"/>
    <property type="match status" value="1"/>
</dbReference>
<dbReference type="AlphaFoldDB" id="A0A0B2V063"/>
<dbReference type="PANTHER" id="PTHR11733:SF167">
    <property type="entry name" value="FI17812P1-RELATED"/>
    <property type="match status" value="1"/>
</dbReference>
<proteinExistence type="inferred from homology"/>
<dbReference type="Proteomes" id="UP000031036">
    <property type="component" value="Unassembled WGS sequence"/>
</dbReference>
<dbReference type="PROSITE" id="PS51885">
    <property type="entry name" value="NEPRILYSIN"/>
    <property type="match status" value="1"/>
</dbReference>
<dbReference type="InterPro" id="IPR000718">
    <property type="entry name" value="Peptidase_M13"/>
</dbReference>
<dbReference type="GO" id="GO:0004222">
    <property type="term" value="F:metalloendopeptidase activity"/>
    <property type="evidence" value="ECO:0007669"/>
    <property type="project" value="InterPro"/>
</dbReference>
<evidence type="ECO:0000313" key="3">
    <source>
        <dbReference type="EMBL" id="KHN74732.1"/>
    </source>
</evidence>
<sequence length="592" mass="67634">MVKVARRLATLLFLTIVLSYSIGGLATFLNVDLSVDPCEDFSKYVCNKANLRRNRDQLLELAAQKIELDNATYPLVHKMIKDVRYFREKFHLVKEYAVQKAATVSDLDGEDIIVATAFHMVTKYFDQINAKNHISLDRRGLFVSFDDYAKRYFRQDRYVFCAYINCSSEVQKFAISVTDFIVFNDTDEYDIKSKNISIDGNVAALLLNNSVQKDLIYNALLSFVDDFRSSTMGSLLLTLGTPYTTMIMGDVMWNTAQNKIAAKEKAELAKMMLQLKATAMDRFLATDWIETDDRIMDWYNRKLNNVTSYFPFASTDTEQANVKEILSEMERKFESAALKRGINMSEPLLPQHWMELMAMATAEFRYRDLLDSFVHYLLQSLGMSGSSSGTAITFGLGLLADYDSRYPAAFNYGRYGSFMAHELFHSFSPSTRPFSTPTFVSSERKYARAIRCYSDYYSKFCKDFPFGTICLNGDRKMTEGMPDTEGIRTAYQTAFTNLHDAFLRPSPIKGFSNEQLFFIGSALWICEGRASENVPYTNQYFRYPPRAVRINAAMRQMPQFAAAFNCSKGSYMGALYEFDLCTPYGNSLKRAP</sequence>
<evidence type="ECO:0000313" key="4">
    <source>
        <dbReference type="Proteomes" id="UP000031036"/>
    </source>
</evidence>
<name>A0A0B2V063_TOXCA</name>
<dbReference type="InterPro" id="IPR018497">
    <property type="entry name" value="Peptidase_M13_C"/>
</dbReference>
<dbReference type="InterPro" id="IPR024079">
    <property type="entry name" value="MetalloPept_cat_dom_sf"/>
</dbReference>
<evidence type="ECO:0000256" key="1">
    <source>
        <dbReference type="ARBA" id="ARBA00007357"/>
    </source>
</evidence>
<dbReference type="GO" id="GO:0016485">
    <property type="term" value="P:protein processing"/>
    <property type="evidence" value="ECO:0007669"/>
    <property type="project" value="TreeGrafter"/>
</dbReference>
<dbReference type="Pfam" id="PF01431">
    <property type="entry name" value="Peptidase_M13"/>
    <property type="match status" value="1"/>
</dbReference>
<organism evidence="3 4">
    <name type="scientific">Toxocara canis</name>
    <name type="common">Canine roundworm</name>
    <dbReference type="NCBI Taxonomy" id="6265"/>
    <lineage>
        <taxon>Eukaryota</taxon>
        <taxon>Metazoa</taxon>
        <taxon>Ecdysozoa</taxon>
        <taxon>Nematoda</taxon>
        <taxon>Chromadorea</taxon>
        <taxon>Rhabditida</taxon>
        <taxon>Spirurina</taxon>
        <taxon>Ascaridomorpha</taxon>
        <taxon>Ascaridoidea</taxon>
        <taxon>Toxocaridae</taxon>
        <taxon>Toxocara</taxon>
    </lineage>
</organism>
<dbReference type="GO" id="GO:0005886">
    <property type="term" value="C:plasma membrane"/>
    <property type="evidence" value="ECO:0007669"/>
    <property type="project" value="TreeGrafter"/>
</dbReference>
<evidence type="ECO:0000259" key="2">
    <source>
        <dbReference type="Pfam" id="PF01431"/>
    </source>
</evidence>